<dbReference type="Gene3D" id="3.40.50.2300">
    <property type="match status" value="1"/>
</dbReference>
<gene>
    <name evidence="2" type="ORF">caldi_28690</name>
</gene>
<dbReference type="Proteomes" id="UP001163687">
    <property type="component" value="Chromosome"/>
</dbReference>
<evidence type="ECO:0000259" key="1">
    <source>
        <dbReference type="SMART" id="SM00226"/>
    </source>
</evidence>
<dbReference type="KEGG" id="cmic:caldi_28690"/>
<dbReference type="InterPro" id="IPR050438">
    <property type="entry name" value="LMW_PTPase"/>
</dbReference>
<accession>A0AA35CNK8</accession>
<dbReference type="InterPro" id="IPR023485">
    <property type="entry name" value="Ptyr_pPase"/>
</dbReference>
<dbReference type="AlphaFoldDB" id="A0AA35CNK8"/>
<dbReference type="InterPro" id="IPR036196">
    <property type="entry name" value="Ptyr_pPase_sf"/>
</dbReference>
<proteinExistence type="predicted"/>
<keyword evidence="3" id="KW-1185">Reference proteome</keyword>
<dbReference type="PANTHER" id="PTHR11717">
    <property type="entry name" value="LOW MOLECULAR WEIGHT PROTEIN TYROSINE PHOSPHATASE"/>
    <property type="match status" value="1"/>
</dbReference>
<dbReference type="EMBL" id="AP025628">
    <property type="protein sequence ID" value="BDG61779.1"/>
    <property type="molecule type" value="Genomic_DNA"/>
</dbReference>
<evidence type="ECO:0000313" key="3">
    <source>
        <dbReference type="Proteomes" id="UP001163687"/>
    </source>
</evidence>
<dbReference type="SUPFAM" id="SSF52788">
    <property type="entry name" value="Phosphotyrosine protein phosphatases I"/>
    <property type="match status" value="1"/>
</dbReference>
<protein>
    <recommendedName>
        <fullName evidence="1">Phosphotyrosine protein phosphatase I domain-containing protein</fullName>
    </recommendedName>
</protein>
<dbReference type="SMART" id="SM00226">
    <property type="entry name" value="LMWPc"/>
    <property type="match status" value="1"/>
</dbReference>
<sequence length="160" mass="17117">MSADRPPRILLVCTGNTCRSPMAAGLMRRAAERRGIELEVASAGTAAAPDAPAAPEAVAALLEKGVDLSSHRARRLEAPDVEAADLVLTMTAAHRDRVLELAPGARDRVHTLSEYATGEASDIPDPLGAGLERYRETAQVLERLVEAALDRYLQERGRPS</sequence>
<dbReference type="CDD" id="cd16344">
    <property type="entry name" value="LMWPAP"/>
    <property type="match status" value="1"/>
</dbReference>
<dbReference type="PANTHER" id="PTHR11717:SF31">
    <property type="entry name" value="LOW MOLECULAR WEIGHT PROTEIN-TYROSINE-PHOSPHATASE ETP-RELATED"/>
    <property type="match status" value="1"/>
</dbReference>
<dbReference type="RefSeq" id="WP_264842407.1">
    <property type="nucleotide sequence ID" value="NZ_AP025628.1"/>
</dbReference>
<name>A0AA35CNK8_9FIRM</name>
<organism evidence="2 3">
    <name type="scientific">Caldinitratiruptor microaerophilus</name>
    <dbReference type="NCBI Taxonomy" id="671077"/>
    <lineage>
        <taxon>Bacteria</taxon>
        <taxon>Bacillati</taxon>
        <taxon>Bacillota</taxon>
        <taxon>Clostridia</taxon>
        <taxon>Eubacteriales</taxon>
        <taxon>Symbiobacteriaceae</taxon>
        <taxon>Caldinitratiruptor</taxon>
    </lineage>
</organism>
<feature type="domain" description="Phosphotyrosine protein phosphatase I" evidence="1">
    <location>
        <begin position="7"/>
        <end position="151"/>
    </location>
</feature>
<reference evidence="2" key="1">
    <citation type="submission" date="2022-03" db="EMBL/GenBank/DDBJ databases">
        <title>Complete genome sequence of Caldinitratiruptor microaerophilus.</title>
        <authorList>
            <person name="Mukaiyama R."/>
            <person name="Nishiyama T."/>
            <person name="Ueda K."/>
        </authorList>
    </citation>
    <scope>NUCLEOTIDE SEQUENCE</scope>
    <source>
        <strain evidence="2">JCM 16183</strain>
    </source>
</reference>
<dbReference type="Pfam" id="PF01451">
    <property type="entry name" value="LMWPc"/>
    <property type="match status" value="1"/>
</dbReference>
<evidence type="ECO:0000313" key="2">
    <source>
        <dbReference type="EMBL" id="BDG61779.1"/>
    </source>
</evidence>
<dbReference type="GO" id="GO:0004725">
    <property type="term" value="F:protein tyrosine phosphatase activity"/>
    <property type="evidence" value="ECO:0007669"/>
    <property type="project" value="TreeGrafter"/>
</dbReference>